<dbReference type="AlphaFoldDB" id="A0A561UK95"/>
<proteinExistence type="predicted"/>
<dbReference type="PANTHER" id="PTHR39175">
    <property type="entry name" value="FAMILY PROTEIN, PUTATIVE (AFU_ORTHOLOGUE AFUA_3G15060)-RELATED"/>
    <property type="match status" value="1"/>
</dbReference>
<dbReference type="EMBL" id="VIWT01000001">
    <property type="protein sequence ID" value="TWF99788.1"/>
    <property type="molecule type" value="Genomic_DNA"/>
</dbReference>
<feature type="domain" description="VOC" evidence="1">
    <location>
        <begin position="18"/>
        <end position="132"/>
    </location>
</feature>
<dbReference type="OrthoDB" id="9813630at2"/>
<dbReference type="SUPFAM" id="SSF54593">
    <property type="entry name" value="Glyoxalase/Bleomycin resistance protein/Dihydroxybiphenyl dioxygenase"/>
    <property type="match status" value="1"/>
</dbReference>
<organism evidence="2 3">
    <name type="scientific">Kitasatospora viridis</name>
    <dbReference type="NCBI Taxonomy" id="281105"/>
    <lineage>
        <taxon>Bacteria</taxon>
        <taxon>Bacillati</taxon>
        <taxon>Actinomycetota</taxon>
        <taxon>Actinomycetes</taxon>
        <taxon>Kitasatosporales</taxon>
        <taxon>Streptomycetaceae</taxon>
        <taxon>Kitasatospora</taxon>
    </lineage>
</organism>
<dbReference type="InterPro" id="IPR029068">
    <property type="entry name" value="Glyas_Bleomycin-R_OHBP_Dase"/>
</dbReference>
<evidence type="ECO:0000313" key="3">
    <source>
        <dbReference type="Proteomes" id="UP000317940"/>
    </source>
</evidence>
<comment type="caution">
    <text evidence="2">The sequence shown here is derived from an EMBL/GenBank/DDBJ whole genome shotgun (WGS) entry which is preliminary data.</text>
</comment>
<name>A0A561UK95_9ACTN</name>
<reference evidence="2 3" key="1">
    <citation type="submission" date="2019-06" db="EMBL/GenBank/DDBJ databases">
        <title>Sequencing the genomes of 1000 actinobacteria strains.</title>
        <authorList>
            <person name="Klenk H.-P."/>
        </authorList>
    </citation>
    <scope>NUCLEOTIDE SEQUENCE [LARGE SCALE GENOMIC DNA]</scope>
    <source>
        <strain evidence="2 3">DSM 44826</strain>
    </source>
</reference>
<dbReference type="InterPro" id="IPR037523">
    <property type="entry name" value="VOC_core"/>
</dbReference>
<accession>A0A561UK95</accession>
<dbReference type="RefSeq" id="WP_145905990.1">
    <property type="nucleotide sequence ID" value="NZ_BAAAMZ010000029.1"/>
</dbReference>
<dbReference type="Proteomes" id="UP000317940">
    <property type="component" value="Unassembled WGS sequence"/>
</dbReference>
<evidence type="ECO:0000313" key="2">
    <source>
        <dbReference type="EMBL" id="TWF99788.1"/>
    </source>
</evidence>
<evidence type="ECO:0000259" key="1">
    <source>
        <dbReference type="PROSITE" id="PS51819"/>
    </source>
</evidence>
<dbReference type="Gene3D" id="3.10.180.10">
    <property type="entry name" value="2,3-Dihydroxybiphenyl 1,2-Dioxygenase, domain 1"/>
    <property type="match status" value="1"/>
</dbReference>
<protein>
    <recommendedName>
        <fullName evidence="1">VOC domain-containing protein</fullName>
    </recommendedName>
</protein>
<keyword evidence="3" id="KW-1185">Reference proteome</keyword>
<dbReference type="PANTHER" id="PTHR39175:SF1">
    <property type="entry name" value="FAMILY PROTEIN, PUTATIVE (AFU_ORTHOLOGUE AFUA_3G15060)-RELATED"/>
    <property type="match status" value="1"/>
</dbReference>
<dbReference type="PROSITE" id="PS51819">
    <property type="entry name" value="VOC"/>
    <property type="match status" value="1"/>
</dbReference>
<sequence length="136" mass="14558">MSEATSPASPAPAASFTGLHHVQLSIPPGAEPLCREFWGGVLGMTEVAKPPVLAARGGCWFRGGGLEVHLGVEQDFAAARRAHPGILVAGLRALGERLEAHGHEVVWDGDFPGYDRFHTQDKLGNRLEFLEPNGTR</sequence>
<gene>
    <name evidence="2" type="ORF">FHX73_113643</name>
</gene>